<dbReference type="eggNOG" id="COG1684">
    <property type="taxonomic scope" value="Bacteria"/>
</dbReference>
<dbReference type="Proteomes" id="UP000016587">
    <property type="component" value="Chromosome"/>
</dbReference>
<dbReference type="GO" id="GO:0005886">
    <property type="term" value="C:plasma membrane"/>
    <property type="evidence" value="ECO:0007669"/>
    <property type="project" value="UniProtKB-SubCell"/>
</dbReference>
<evidence type="ECO:0000256" key="2">
    <source>
        <dbReference type="ARBA" id="ARBA00009772"/>
    </source>
</evidence>
<dbReference type="AlphaFoldDB" id="T2G9V2"/>
<keyword evidence="8 10" id="KW-0975">Bacterial flagellum</keyword>
<keyword evidence="12" id="KW-1185">Reference proteome</keyword>
<dbReference type="Pfam" id="PF01311">
    <property type="entry name" value="Bac_export_1"/>
    <property type="match status" value="1"/>
</dbReference>
<keyword evidence="4 10" id="KW-1003">Cell membrane</keyword>
<dbReference type="PATRIC" id="fig|1121448.10.peg.1090"/>
<name>T2G9V2_MEGG1</name>
<keyword evidence="6 10" id="KW-1133">Transmembrane helix</keyword>
<feature type="transmembrane region" description="Helical" evidence="10">
    <location>
        <begin position="163"/>
        <end position="183"/>
    </location>
</feature>
<feature type="transmembrane region" description="Helical" evidence="10">
    <location>
        <begin position="68"/>
        <end position="95"/>
    </location>
</feature>
<comment type="subcellular location">
    <subcellularLocation>
        <location evidence="10">Cell membrane</location>
        <topology evidence="10">Multi-pass membrane protein</topology>
    </subcellularLocation>
    <subcellularLocation>
        <location evidence="10">Bacterial flagellum basal body</location>
    </subcellularLocation>
</comment>
<protein>
    <recommendedName>
        <fullName evidence="3 9">Flagellar biosynthetic protein FliR</fullName>
    </recommendedName>
</protein>
<sequence length="259" mass="28058">MEFMGLTPETVLSFLLTLFRLSVVLFLLPFFGGEKIPMPIKGALLIVLALAIWPYLHLPAVAFPAHPLSIMLLLLGELVLGLTMGLVVHFIFAAIQTGGQVIGFQMGLTMVNVIDPMSGQSEGVTAHFLWMVTMLTFLSLNGHLMLLKAVALTFEMVPPGGLLLTPGLAGQVLAASGQIFVLAVRIAAPIMVALFLVDLGLALVSRAAPQMNVLFIGFPLKIGVGFMFLGMLFTIMADFVQDFIGQMTRMYEGMFLLMR</sequence>
<feature type="transmembrane region" description="Helical" evidence="10">
    <location>
        <begin position="190"/>
        <end position="208"/>
    </location>
</feature>
<dbReference type="PANTHER" id="PTHR30065:SF1">
    <property type="entry name" value="SURFACE PRESENTATION OF ANTIGENS PROTEIN SPAR"/>
    <property type="match status" value="1"/>
</dbReference>
<feature type="transmembrane region" description="Helical" evidence="10">
    <location>
        <begin position="43"/>
        <end position="62"/>
    </location>
</feature>
<keyword evidence="11" id="KW-0282">Flagellum</keyword>
<evidence type="ECO:0000256" key="5">
    <source>
        <dbReference type="ARBA" id="ARBA00022692"/>
    </source>
</evidence>
<dbReference type="PANTHER" id="PTHR30065">
    <property type="entry name" value="FLAGELLAR BIOSYNTHETIC PROTEIN FLIR"/>
    <property type="match status" value="1"/>
</dbReference>
<dbReference type="KEGG" id="dgg:DGI_1085"/>
<feature type="transmembrane region" description="Helical" evidence="10">
    <location>
        <begin position="214"/>
        <end position="240"/>
    </location>
</feature>
<dbReference type="InterPro" id="IPR006303">
    <property type="entry name" value="FliR"/>
</dbReference>
<evidence type="ECO:0000256" key="9">
    <source>
        <dbReference type="NCBIfam" id="TIGR01400"/>
    </source>
</evidence>
<proteinExistence type="inferred from homology"/>
<dbReference type="GO" id="GO:0009425">
    <property type="term" value="C:bacterial-type flagellum basal body"/>
    <property type="evidence" value="ECO:0007669"/>
    <property type="project" value="UniProtKB-SubCell"/>
</dbReference>
<dbReference type="HOGENOM" id="CLU_063626_2_2_7"/>
<dbReference type="PRINTS" id="PR00953">
    <property type="entry name" value="TYPE3IMRPROT"/>
</dbReference>
<dbReference type="NCBIfam" id="TIGR01400">
    <property type="entry name" value="fliR"/>
    <property type="match status" value="1"/>
</dbReference>
<keyword evidence="5 10" id="KW-0812">Transmembrane</keyword>
<organism evidence="11 12">
    <name type="scientific">Megalodesulfovibrio gigas (strain ATCC 19364 / DSM 1382 / NCIMB 9332 / VKM B-1759)</name>
    <name type="common">Desulfovibrio gigas</name>
    <dbReference type="NCBI Taxonomy" id="1121448"/>
    <lineage>
        <taxon>Bacteria</taxon>
        <taxon>Pseudomonadati</taxon>
        <taxon>Thermodesulfobacteriota</taxon>
        <taxon>Desulfovibrionia</taxon>
        <taxon>Desulfovibrionales</taxon>
        <taxon>Desulfovibrionaceae</taxon>
        <taxon>Megalodesulfovibrio</taxon>
    </lineage>
</organism>
<reference evidence="12" key="2">
    <citation type="submission" date="2013-07" db="EMBL/GenBank/DDBJ databases">
        <authorList>
            <person name="Morais-Silva F.O."/>
            <person name="Rezende A.M."/>
            <person name="Pimentel C."/>
            <person name="Resende D.M."/>
            <person name="Santos C.I."/>
            <person name="Clemente C."/>
            <person name="de Oliveira L.M."/>
            <person name="da Silva S.M."/>
            <person name="Costa D.A."/>
            <person name="Varela-Raposo A."/>
            <person name="Horacio E.C.A."/>
            <person name="Matos M."/>
            <person name="Flores O."/>
            <person name="Ruiz J.C."/>
            <person name="Rodrigues-Pousada C."/>
        </authorList>
    </citation>
    <scope>NUCLEOTIDE SEQUENCE [LARGE SCALE GENOMIC DNA]</scope>
    <source>
        <strain evidence="12">ATCC 19364 / DSM 1382 / NCIMB 9332 / VKM B-1759</strain>
    </source>
</reference>
<gene>
    <name evidence="11" type="ORF">DGI_1085</name>
</gene>
<evidence type="ECO:0000256" key="7">
    <source>
        <dbReference type="ARBA" id="ARBA00023136"/>
    </source>
</evidence>
<comment type="similarity">
    <text evidence="2 10">Belongs to the FliR/MopE/SpaR family.</text>
</comment>
<comment type="function">
    <text evidence="1 10">Role in flagellar biosynthesis.</text>
</comment>
<evidence type="ECO:0000313" key="12">
    <source>
        <dbReference type="Proteomes" id="UP000016587"/>
    </source>
</evidence>
<keyword evidence="11" id="KW-0966">Cell projection</keyword>
<evidence type="ECO:0000256" key="4">
    <source>
        <dbReference type="ARBA" id="ARBA00022475"/>
    </source>
</evidence>
<evidence type="ECO:0000256" key="10">
    <source>
        <dbReference type="RuleBase" id="RU362071"/>
    </source>
</evidence>
<reference evidence="11 12" key="1">
    <citation type="journal article" date="2013" name="J. Bacteriol.">
        <title>Roles of HynAB and Ech, the only two hydrogenases found in the model sulfate reducer Desulfovibrio gigas.</title>
        <authorList>
            <person name="Morais-Silva F.O."/>
            <person name="Santos C.I."/>
            <person name="Rodrigues R."/>
            <person name="Pereira I.A."/>
            <person name="Rodrigues-Pousada C."/>
        </authorList>
    </citation>
    <scope>NUCLEOTIDE SEQUENCE [LARGE SCALE GENOMIC DNA]</scope>
    <source>
        <strain evidence="12">ATCC 19364 / DSM 1382 / NCIMB 9332 / VKM B-1759</strain>
    </source>
</reference>
<evidence type="ECO:0000256" key="1">
    <source>
        <dbReference type="ARBA" id="ARBA00002578"/>
    </source>
</evidence>
<evidence type="ECO:0000256" key="8">
    <source>
        <dbReference type="ARBA" id="ARBA00023143"/>
    </source>
</evidence>
<dbReference type="GO" id="GO:0006605">
    <property type="term" value="P:protein targeting"/>
    <property type="evidence" value="ECO:0007669"/>
    <property type="project" value="UniProtKB-UniRule"/>
</dbReference>
<dbReference type="STRING" id="1121448.DGI_1085"/>
<feature type="transmembrane region" description="Helical" evidence="10">
    <location>
        <begin position="12"/>
        <end position="31"/>
    </location>
</feature>
<feature type="transmembrane region" description="Helical" evidence="10">
    <location>
        <begin position="128"/>
        <end position="151"/>
    </location>
</feature>
<dbReference type="EMBL" id="CP006585">
    <property type="protein sequence ID" value="AGW12959.1"/>
    <property type="molecule type" value="Genomic_DNA"/>
</dbReference>
<evidence type="ECO:0000256" key="3">
    <source>
        <dbReference type="ARBA" id="ARBA00021717"/>
    </source>
</evidence>
<keyword evidence="7 10" id="KW-0472">Membrane</keyword>
<dbReference type="InterPro" id="IPR002010">
    <property type="entry name" value="T3SS_IM_R"/>
</dbReference>
<accession>T2G9V2</accession>
<evidence type="ECO:0000313" key="11">
    <source>
        <dbReference type="EMBL" id="AGW12959.1"/>
    </source>
</evidence>
<evidence type="ECO:0000256" key="6">
    <source>
        <dbReference type="ARBA" id="ARBA00022989"/>
    </source>
</evidence>
<dbReference type="OrthoDB" id="9797790at2"/>
<keyword evidence="11" id="KW-0969">Cilium</keyword>
<dbReference type="GO" id="GO:0044780">
    <property type="term" value="P:bacterial-type flagellum assembly"/>
    <property type="evidence" value="ECO:0007669"/>
    <property type="project" value="UniProtKB-UniRule"/>
</dbReference>